<organism evidence="3 5">
    <name type="scientific">Wallemia mellicola</name>
    <dbReference type="NCBI Taxonomy" id="1708541"/>
    <lineage>
        <taxon>Eukaryota</taxon>
        <taxon>Fungi</taxon>
        <taxon>Dikarya</taxon>
        <taxon>Basidiomycota</taxon>
        <taxon>Wallemiomycotina</taxon>
        <taxon>Wallemiomycetes</taxon>
        <taxon>Wallemiales</taxon>
        <taxon>Wallemiaceae</taxon>
        <taxon>Wallemia</taxon>
    </lineage>
</organism>
<reference evidence="5 6" key="1">
    <citation type="submission" date="2019-03" db="EMBL/GenBank/DDBJ databases">
        <title>Sequencing 25 genomes of Wallemia mellicola.</title>
        <authorList>
            <person name="Gostincar C."/>
        </authorList>
    </citation>
    <scope>NUCLEOTIDE SEQUENCE [LARGE SCALE GENOMIC DNA]</scope>
    <source>
        <strain evidence="3 5">EXF-1262</strain>
        <strain evidence="4 6">EXF-1274</strain>
    </source>
</reference>
<dbReference type="EMBL" id="SPRH01000083">
    <property type="protein sequence ID" value="TIB95728.1"/>
    <property type="molecule type" value="Genomic_DNA"/>
</dbReference>
<dbReference type="AlphaFoldDB" id="A0A4T0NHL7"/>
<dbReference type="InterPro" id="IPR052515">
    <property type="entry name" value="Gfo/Idh/MocA_Oxidoreductase"/>
</dbReference>
<dbReference type="InterPro" id="IPR000683">
    <property type="entry name" value="Gfo/Idh/MocA-like_OxRdtase_N"/>
</dbReference>
<evidence type="ECO:0000313" key="3">
    <source>
        <dbReference type="EMBL" id="TIB95728.1"/>
    </source>
</evidence>
<evidence type="ECO:0000313" key="6">
    <source>
        <dbReference type="Proteomes" id="UP000309601"/>
    </source>
</evidence>
<comment type="caution">
    <text evidence="3">The sequence shown here is derived from an EMBL/GenBank/DDBJ whole genome shotgun (WGS) entry which is preliminary data.</text>
</comment>
<dbReference type="PANTHER" id="PTHR43249:SF1">
    <property type="entry name" value="D-GLUCOSIDE 3-DEHYDROGENASE"/>
    <property type="match status" value="1"/>
</dbReference>
<dbReference type="InterPro" id="IPR036291">
    <property type="entry name" value="NAD(P)-bd_dom_sf"/>
</dbReference>
<dbReference type="PANTHER" id="PTHR43249">
    <property type="entry name" value="UDP-N-ACETYL-2-AMINO-2-DEOXY-D-GLUCURONATE OXIDASE"/>
    <property type="match status" value="1"/>
</dbReference>
<dbReference type="EMBL" id="SPRW01000076">
    <property type="protein sequence ID" value="TIC60711.1"/>
    <property type="molecule type" value="Genomic_DNA"/>
</dbReference>
<evidence type="ECO:0000313" key="5">
    <source>
        <dbReference type="Proteomes" id="UP000307169"/>
    </source>
</evidence>
<dbReference type="Pfam" id="PF01408">
    <property type="entry name" value="GFO_IDH_MocA"/>
    <property type="match status" value="1"/>
</dbReference>
<name>A0A4T0NHL7_9BASI</name>
<gene>
    <name evidence="4" type="ORF">E3Q02_04174</name>
    <name evidence="3" type="ORF">E3Q17_04176</name>
</gene>
<dbReference type="InterPro" id="IPR013944">
    <property type="entry name" value="OxRdtase_put_C"/>
</dbReference>
<evidence type="ECO:0000259" key="1">
    <source>
        <dbReference type="Pfam" id="PF01408"/>
    </source>
</evidence>
<evidence type="ECO:0000259" key="2">
    <source>
        <dbReference type="Pfam" id="PF08635"/>
    </source>
</evidence>
<dbReference type="Proteomes" id="UP000309601">
    <property type="component" value="Unassembled WGS sequence"/>
</dbReference>
<dbReference type="Pfam" id="PF08635">
    <property type="entry name" value="ox_reductase_C"/>
    <property type="match status" value="1"/>
</dbReference>
<dbReference type="Proteomes" id="UP000307169">
    <property type="component" value="Unassembled WGS sequence"/>
</dbReference>
<protein>
    <recommendedName>
        <fullName evidence="7">NAD(P)-binding protein</fullName>
    </recommendedName>
</protein>
<accession>A0A4T0NHL7</accession>
<evidence type="ECO:0000313" key="4">
    <source>
        <dbReference type="EMBL" id="TIC60711.1"/>
    </source>
</evidence>
<sequence>MSIQTQQKQRRSSIDPSILQPMYKYESSAGPKFNLLFIGAGNINFGSPEGPWNHSKRVEMKFGTRLNVVGIVDPNSAKAELELKKKRASFVATSYSSTKLFRNVQEAKKGLTKDDVPHAIIVGAPPQFRGGLKPPADLELSLIKDFPTAAFFLEKPVTIGPSDQAKEVGKIIAQAGNVVSVGYMLRYSRAVQSMVKFIEDNNLTVMCTSARYVMAYEMSAKEDWWDKSRSCGPIVEQATHFCDLSRYFGGNVALDTVQAHSVDWNEEPGKLSKIPIDEKKIPGESRIPRFTSASWKYENGALGNLIHGVALHDTSFYTEISVFTDGYSMRLVDPYNNPTLYIRSPGDEAETVQHFKDDDCFFSEISNWVDEIEKNHDHVKTNALDTAILSTYEDAVRTYELTWAIRLASEEGRKFPVEN</sequence>
<dbReference type="SUPFAM" id="SSF51735">
    <property type="entry name" value="NAD(P)-binding Rossmann-fold domains"/>
    <property type="match status" value="1"/>
</dbReference>
<feature type="domain" description="Oxidoreductase putative C-terminal" evidence="2">
    <location>
        <begin position="186"/>
        <end position="327"/>
    </location>
</feature>
<feature type="domain" description="Gfo/Idh/MocA-like oxidoreductase N-terminal" evidence="1">
    <location>
        <begin position="33"/>
        <end position="183"/>
    </location>
</feature>
<dbReference type="Gene3D" id="3.30.360.10">
    <property type="entry name" value="Dihydrodipicolinate Reductase, domain 2"/>
    <property type="match status" value="1"/>
</dbReference>
<dbReference type="Gene3D" id="3.40.50.720">
    <property type="entry name" value="NAD(P)-binding Rossmann-like Domain"/>
    <property type="match status" value="1"/>
</dbReference>
<proteinExistence type="predicted"/>
<evidence type="ECO:0008006" key="7">
    <source>
        <dbReference type="Google" id="ProtNLM"/>
    </source>
</evidence>
<dbReference type="GO" id="GO:0000166">
    <property type="term" value="F:nucleotide binding"/>
    <property type="evidence" value="ECO:0007669"/>
    <property type="project" value="InterPro"/>
</dbReference>
<dbReference type="SUPFAM" id="SSF55347">
    <property type="entry name" value="Glyceraldehyde-3-phosphate dehydrogenase-like, C-terminal domain"/>
    <property type="match status" value="1"/>
</dbReference>